<evidence type="ECO:0000256" key="5">
    <source>
        <dbReference type="ARBA" id="ARBA00022598"/>
    </source>
</evidence>
<dbReference type="SMART" id="SM00878">
    <property type="entry name" value="Biotin_carb_C"/>
    <property type="match status" value="1"/>
</dbReference>
<dbReference type="Pfam" id="PF00289">
    <property type="entry name" value="Biotin_carb_N"/>
    <property type="match status" value="1"/>
</dbReference>
<dbReference type="Pfam" id="PF02436">
    <property type="entry name" value="PYC_OADA"/>
    <property type="match status" value="1"/>
</dbReference>
<keyword evidence="20" id="KW-0670">Pyruvate</keyword>
<dbReference type="InterPro" id="IPR005930">
    <property type="entry name" value="Pyruv_COase"/>
</dbReference>
<feature type="binding site" evidence="13">
    <location>
        <position position="877"/>
    </location>
    <ligand>
        <name>substrate</name>
    </ligand>
</feature>
<dbReference type="PIRSF" id="PIRSF001594">
    <property type="entry name" value="Pyruv_carbox"/>
    <property type="match status" value="1"/>
</dbReference>
<evidence type="ECO:0000256" key="4">
    <source>
        <dbReference type="ARBA" id="ARBA00022432"/>
    </source>
</evidence>
<evidence type="ECO:0000256" key="1">
    <source>
        <dbReference type="ARBA" id="ARBA00001953"/>
    </source>
</evidence>
<dbReference type="SUPFAM" id="SSF51246">
    <property type="entry name" value="Rudiment single hybrid motif"/>
    <property type="match status" value="1"/>
</dbReference>
<dbReference type="PROSITE" id="PS00867">
    <property type="entry name" value="CPSASE_2"/>
    <property type="match status" value="1"/>
</dbReference>
<evidence type="ECO:0000256" key="15">
    <source>
        <dbReference type="PIRSR" id="PIRSR001594-4"/>
    </source>
</evidence>
<keyword evidence="5 11" id="KW-0436">Ligase</keyword>
<evidence type="ECO:0000256" key="2">
    <source>
        <dbReference type="ARBA" id="ARBA00004742"/>
    </source>
</evidence>
<dbReference type="GO" id="GO:0006094">
    <property type="term" value="P:gluconeogenesis"/>
    <property type="evidence" value="ECO:0007669"/>
    <property type="project" value="UniProtKB-UniPathway"/>
</dbReference>
<organism evidence="20 21">
    <name type="scientific">Planctomicrobium piriforme</name>
    <dbReference type="NCBI Taxonomy" id="1576369"/>
    <lineage>
        <taxon>Bacteria</taxon>
        <taxon>Pseudomonadati</taxon>
        <taxon>Planctomycetota</taxon>
        <taxon>Planctomycetia</taxon>
        <taxon>Planctomycetales</taxon>
        <taxon>Planctomycetaceae</taxon>
        <taxon>Planctomicrobium</taxon>
    </lineage>
</organism>
<dbReference type="InterPro" id="IPR005479">
    <property type="entry name" value="CPAse_ATP-bd"/>
</dbReference>
<comment type="cofactor">
    <cofactor evidence="1 11">
        <name>biotin</name>
        <dbReference type="ChEBI" id="CHEBI:57586"/>
    </cofactor>
</comment>
<comment type="catalytic activity">
    <reaction evidence="11">
        <text>hydrogencarbonate + pyruvate + ATP = oxaloacetate + ADP + phosphate + H(+)</text>
        <dbReference type="Rhea" id="RHEA:20844"/>
        <dbReference type="ChEBI" id="CHEBI:15361"/>
        <dbReference type="ChEBI" id="CHEBI:15378"/>
        <dbReference type="ChEBI" id="CHEBI:16452"/>
        <dbReference type="ChEBI" id="CHEBI:17544"/>
        <dbReference type="ChEBI" id="CHEBI:30616"/>
        <dbReference type="ChEBI" id="CHEBI:43474"/>
        <dbReference type="ChEBI" id="CHEBI:456216"/>
        <dbReference type="EC" id="6.4.1.1"/>
    </reaction>
</comment>
<dbReference type="FunFam" id="3.20.20.70:FF:000033">
    <property type="entry name" value="Pyruvate carboxylase"/>
    <property type="match status" value="1"/>
</dbReference>
<feature type="binding site" evidence="14">
    <location>
        <position position="744"/>
    </location>
    <ligand>
        <name>Mn(2+)</name>
        <dbReference type="ChEBI" id="CHEBI:29035"/>
    </ligand>
</feature>
<dbReference type="Pfam" id="PF00682">
    <property type="entry name" value="HMGL-like"/>
    <property type="match status" value="1"/>
</dbReference>
<feature type="domain" description="Biotin carboxylation" evidence="18">
    <location>
        <begin position="3"/>
        <end position="457"/>
    </location>
</feature>
<dbReference type="GO" id="GO:0004736">
    <property type="term" value="F:pyruvate carboxylase activity"/>
    <property type="evidence" value="ECO:0007669"/>
    <property type="project" value="UniProtKB-EC"/>
</dbReference>
<evidence type="ECO:0000256" key="7">
    <source>
        <dbReference type="ARBA" id="ARBA00022741"/>
    </source>
</evidence>
<dbReference type="Gene3D" id="2.40.50.100">
    <property type="match status" value="1"/>
</dbReference>
<keyword evidence="10" id="KW-0511">Multifunctional enzyme</keyword>
<dbReference type="PROSITE" id="PS50991">
    <property type="entry name" value="PYR_CT"/>
    <property type="match status" value="1"/>
</dbReference>
<feature type="active site" evidence="12">
    <location>
        <position position="296"/>
    </location>
</feature>
<dbReference type="NCBIfam" id="TIGR01235">
    <property type="entry name" value="pyruv_carbox"/>
    <property type="match status" value="1"/>
</dbReference>
<dbReference type="PANTHER" id="PTHR43778">
    <property type="entry name" value="PYRUVATE CARBOXYLASE"/>
    <property type="match status" value="1"/>
</dbReference>
<dbReference type="STRING" id="1576369.SAMN05421753_106213"/>
<dbReference type="EMBL" id="FOQD01000006">
    <property type="protein sequence ID" value="SFI19135.1"/>
    <property type="molecule type" value="Genomic_DNA"/>
</dbReference>
<dbReference type="FunFam" id="3.30.1490.20:FF:000003">
    <property type="entry name" value="acetyl-CoA carboxylase isoform X1"/>
    <property type="match status" value="1"/>
</dbReference>
<dbReference type="PROSITE" id="PS00188">
    <property type="entry name" value="BIOTIN"/>
    <property type="match status" value="1"/>
</dbReference>
<dbReference type="Gene3D" id="3.30.470.20">
    <property type="entry name" value="ATP-grasp fold, B domain"/>
    <property type="match status" value="1"/>
</dbReference>
<keyword evidence="21" id="KW-1185">Reference proteome</keyword>
<evidence type="ECO:0000256" key="12">
    <source>
        <dbReference type="PIRSR" id="PIRSR001594-1"/>
    </source>
</evidence>
<dbReference type="InterPro" id="IPR055268">
    <property type="entry name" value="PCB-like"/>
</dbReference>
<dbReference type="FunFam" id="3.40.50.20:FF:000010">
    <property type="entry name" value="Propionyl-CoA carboxylase subunit alpha"/>
    <property type="match status" value="1"/>
</dbReference>
<dbReference type="InterPro" id="IPR013785">
    <property type="entry name" value="Aldolase_TIM"/>
</dbReference>
<keyword evidence="4" id="KW-0312">Gluconeogenesis</keyword>
<feature type="modified residue" description="N6-carboxylysine" evidence="15">
    <location>
        <position position="713"/>
    </location>
</feature>
<evidence type="ECO:0000256" key="14">
    <source>
        <dbReference type="PIRSR" id="PIRSR001594-3"/>
    </source>
</evidence>
<name>A0A1I3G6K8_9PLAN</name>
<feature type="binding site" evidence="13">
    <location>
        <position position="203"/>
    </location>
    <ligand>
        <name>ATP</name>
        <dbReference type="ChEBI" id="CHEBI:30616"/>
    </ligand>
</feature>
<feature type="binding site" evidence="13">
    <location>
        <position position="119"/>
    </location>
    <ligand>
        <name>ATP</name>
        <dbReference type="ChEBI" id="CHEBI:30616"/>
    </ligand>
</feature>
<accession>A0A1I3G6K8</accession>
<feature type="domain" description="Pyruvate carboxyltransferase" evidence="19">
    <location>
        <begin position="535"/>
        <end position="803"/>
    </location>
</feature>
<dbReference type="Gene3D" id="3.10.600.10">
    <property type="entry name" value="pyruvate carboxylase f1077a mutant domain"/>
    <property type="match status" value="1"/>
</dbReference>
<evidence type="ECO:0000256" key="6">
    <source>
        <dbReference type="ARBA" id="ARBA00022723"/>
    </source>
</evidence>
<keyword evidence="9 11" id="KW-0092">Biotin</keyword>
<keyword evidence="6 14" id="KW-0479">Metal-binding</keyword>
<dbReference type="FunFam" id="3.30.470.20:FF:000012">
    <property type="entry name" value="Pyruvate carboxylase"/>
    <property type="match status" value="1"/>
</dbReference>
<dbReference type="Pfam" id="PF00364">
    <property type="entry name" value="Biotin_lipoyl"/>
    <property type="match status" value="1"/>
</dbReference>
<dbReference type="InterPro" id="IPR001882">
    <property type="entry name" value="Biotin_BS"/>
</dbReference>
<dbReference type="Proteomes" id="UP000199518">
    <property type="component" value="Unassembled WGS sequence"/>
</dbReference>
<comment type="function">
    <text evidence="11">Catalyzes a 2-step reaction, involving the ATP-dependent carboxylation of the covalently attached biotin in the first step and the transfer of the carboxyl group to pyruvate in the second.</text>
</comment>
<dbReference type="Pfam" id="PF02785">
    <property type="entry name" value="Biotin_carb_C"/>
    <property type="match status" value="1"/>
</dbReference>
<dbReference type="InterPro" id="IPR000891">
    <property type="entry name" value="PYR_CT"/>
</dbReference>
<evidence type="ECO:0000259" key="17">
    <source>
        <dbReference type="PROSITE" id="PS50975"/>
    </source>
</evidence>
<evidence type="ECO:0000256" key="11">
    <source>
        <dbReference type="PIRNR" id="PIRNR001594"/>
    </source>
</evidence>
<dbReference type="PROSITE" id="PS50975">
    <property type="entry name" value="ATP_GRASP"/>
    <property type="match status" value="1"/>
</dbReference>
<dbReference type="GO" id="GO:0005737">
    <property type="term" value="C:cytoplasm"/>
    <property type="evidence" value="ECO:0007669"/>
    <property type="project" value="TreeGrafter"/>
</dbReference>
<dbReference type="InterPro" id="IPR005482">
    <property type="entry name" value="Biotin_COase_C"/>
</dbReference>
<keyword evidence="8 11" id="KW-0067">ATP-binding</keyword>
<dbReference type="OrthoDB" id="9807469at2"/>
<dbReference type="PROSITE" id="PS50979">
    <property type="entry name" value="BC"/>
    <property type="match status" value="1"/>
</dbReference>
<feature type="binding site" evidence="14">
    <location>
        <position position="742"/>
    </location>
    <ligand>
        <name>Mn(2+)</name>
        <dbReference type="ChEBI" id="CHEBI:29035"/>
    </ligand>
</feature>
<feature type="binding site" evidence="13">
    <location>
        <position position="616"/>
    </location>
    <ligand>
        <name>substrate</name>
    </ligand>
</feature>
<comment type="pathway">
    <text evidence="2">Carbohydrate biosynthesis; gluconeogenesis.</text>
</comment>
<dbReference type="UniPathway" id="UPA00138"/>
<dbReference type="AlphaFoldDB" id="A0A1I3G6K8"/>
<dbReference type="InterPro" id="IPR011054">
    <property type="entry name" value="Rudment_hybrid_motif"/>
</dbReference>
<dbReference type="InterPro" id="IPR011053">
    <property type="entry name" value="Single_hybrid_motif"/>
</dbReference>
<dbReference type="InterPro" id="IPR011761">
    <property type="entry name" value="ATP-grasp"/>
</dbReference>
<dbReference type="EC" id="6.4.1.1" evidence="3 11"/>
<evidence type="ECO:0000313" key="20">
    <source>
        <dbReference type="EMBL" id="SFI19135.1"/>
    </source>
</evidence>
<dbReference type="SUPFAM" id="SSF51230">
    <property type="entry name" value="Single hybrid motif"/>
    <property type="match status" value="1"/>
</dbReference>
<dbReference type="GO" id="GO:0046872">
    <property type="term" value="F:metal ion binding"/>
    <property type="evidence" value="ECO:0007669"/>
    <property type="project" value="UniProtKB-KW"/>
</dbReference>
<evidence type="ECO:0000256" key="3">
    <source>
        <dbReference type="ARBA" id="ARBA00013057"/>
    </source>
</evidence>
<evidence type="ECO:0000256" key="10">
    <source>
        <dbReference type="ARBA" id="ARBA00023268"/>
    </source>
</evidence>
<evidence type="ECO:0000256" key="13">
    <source>
        <dbReference type="PIRSR" id="PIRSR001594-2"/>
    </source>
</evidence>
<feature type="binding site" description="via carbamate group" evidence="14">
    <location>
        <position position="713"/>
    </location>
    <ligand>
        <name>Mn(2+)</name>
        <dbReference type="ChEBI" id="CHEBI:29035"/>
    </ligand>
</feature>
<dbReference type="FunFam" id="2.40.50.100:FF:000003">
    <property type="entry name" value="Acetyl-CoA carboxylase biotin carboxyl carrier protein"/>
    <property type="match status" value="1"/>
</dbReference>
<feature type="binding site" evidence="14">
    <location>
        <position position="544"/>
    </location>
    <ligand>
        <name>Mn(2+)</name>
        <dbReference type="ChEBI" id="CHEBI:29035"/>
    </ligand>
</feature>
<dbReference type="InterPro" id="IPR000089">
    <property type="entry name" value="Biotin_lipoyl"/>
</dbReference>
<dbReference type="GO" id="GO:0005524">
    <property type="term" value="F:ATP binding"/>
    <property type="evidence" value="ECO:0007669"/>
    <property type="project" value="UniProtKB-UniRule"/>
</dbReference>
<dbReference type="PROSITE" id="PS00866">
    <property type="entry name" value="CPSASE_1"/>
    <property type="match status" value="1"/>
</dbReference>
<dbReference type="CDD" id="cd06850">
    <property type="entry name" value="biotinyl_domain"/>
    <property type="match status" value="1"/>
</dbReference>
<dbReference type="SUPFAM" id="SSF56059">
    <property type="entry name" value="Glutathione synthetase ATP-binding domain-like"/>
    <property type="match status" value="1"/>
</dbReference>
<dbReference type="SUPFAM" id="SSF89000">
    <property type="entry name" value="post-HMGL domain-like"/>
    <property type="match status" value="1"/>
</dbReference>
<dbReference type="InterPro" id="IPR003379">
    <property type="entry name" value="Carboxylase_cons_dom"/>
</dbReference>
<dbReference type="CDD" id="cd07937">
    <property type="entry name" value="DRE_TIM_PC_TC_5S"/>
    <property type="match status" value="1"/>
</dbReference>
<dbReference type="NCBIfam" id="NF006761">
    <property type="entry name" value="PRK09282.1"/>
    <property type="match status" value="1"/>
</dbReference>
<keyword evidence="7 11" id="KW-0547">Nucleotide-binding</keyword>
<reference evidence="21" key="1">
    <citation type="submission" date="2016-10" db="EMBL/GenBank/DDBJ databases">
        <authorList>
            <person name="Varghese N."/>
            <person name="Submissions S."/>
        </authorList>
    </citation>
    <scope>NUCLEOTIDE SEQUENCE [LARGE SCALE GENOMIC DNA]</scope>
    <source>
        <strain evidence="21">DSM 26348</strain>
    </source>
</reference>
<feature type="domain" description="ATP-grasp" evidence="17">
    <location>
        <begin position="123"/>
        <end position="321"/>
    </location>
</feature>
<sequence>MKKFQKLLVANRSEIAIRVFRTASELEIRTVAIYAYEDRFALHRFKADEAYQVGKPGEPIRSYLDIPSIIAVAKEVGVDAIHPGYGFLSEKPEFAAACEAAGITFVGPRVDLLENLGDKTAARRIAVQAQVPVLAGTENPLKDAEEGLQLAAGLGYPVMLKAAHGGGGRGMRIVESEDQLAGAYESARQESLTAFGSPDIFIEKYIRHARHIEVQLLGDQHGNLVHLYERDCSVQRRHQKVIEIAPAVNLDPAVRDAICEAALAIGRQVNYQNAGTVEFLVDAETQKFFFIEVNPRIQVEHTVTEEVTGIDIVRSQIMVAQGARLDDPEIGITSQSNVKVNGYALQCRVTTEDPANNFVPDYGRIAHYRSASGMGIRLDAGTAFSGAFVHPYYDSLMVKVSARGRRFSEAARRMDRCLREFRVRGVKTNIPFLLNVLNHPDFLAGRCTTTFIDQTPSLFDFPRRRDRATRILRYIGETIVNGNPLVKGRPVATRRLPAPLPKYDVTQPRPAGSRDKFKELGAEKFSQWIKDQQRLLITDTTFRDAHQSLHATRFRTYDMLKVVEAYSYLLPELFSLEMWGGATFDTSMRFLKECPWERLARMREQCPNILFQMLLRASSAVGYSNFPDNLVKNFVKEAAAAGNDIFRVFDALNWADNMQVAIEAVCESGGICEAAICYTGDLLNPNRTKYDLKYYITLAKQLEKMGSHILAIKDMAGLCKPEAAEILVKALKQEVGLPIHFHTHDTAGIQAASLLLASKAGVDVVDAAMAPMSGGTSQVNLNTLCESLRNQPRDTGLDSRELDGMAEYWRVVREFYMPFESVVLPGTADLYNHEMPGGQYTNLFEQARALGMADRWSEICKAYADVNQMFGDIVKVTPTSKAVGDMALFMVANELTPADLLASERELAFPESVIDLISGAMGQPPGGFPEAVQKRILKDKKPFEGRPGATLPPIDFKAAAQKMVPILGREPTERELLSWVMYPGVFKDYAKHRQDYGDTSVLPTPVFFFGMQSGEEFASDIEPGKTLFIKFLATGSPHPDGTRTVFFELNGQPRDVTIDDRSVESTIQKNIKADTTNPSHIAASMPGMVVSVVVQAGDKVKKGQKMLVVEAMKMQTTLNADREGTIGQLLVKAGTQVATGDLLLTIE</sequence>
<feature type="modified residue" description="N6-biotinyllysine" evidence="15">
    <location>
        <position position="1113"/>
    </location>
</feature>
<evidence type="ECO:0000259" key="18">
    <source>
        <dbReference type="PROSITE" id="PS50979"/>
    </source>
</evidence>
<dbReference type="SUPFAM" id="SSF51569">
    <property type="entry name" value="Aldolase"/>
    <property type="match status" value="1"/>
</dbReference>
<dbReference type="RefSeq" id="WP_092049658.1">
    <property type="nucleotide sequence ID" value="NZ_FOQD01000006.1"/>
</dbReference>
<protein>
    <recommendedName>
        <fullName evidence="3 11">Pyruvate carboxylase</fullName>
        <ecNumber evidence="3 11">6.4.1.1</ecNumber>
    </recommendedName>
</protein>
<dbReference type="InterPro" id="IPR016185">
    <property type="entry name" value="PreATP-grasp_dom_sf"/>
</dbReference>
<dbReference type="InterPro" id="IPR005481">
    <property type="entry name" value="BC-like_N"/>
</dbReference>
<proteinExistence type="predicted"/>
<feature type="domain" description="Lipoyl-binding" evidence="16">
    <location>
        <begin position="1072"/>
        <end position="1147"/>
    </location>
</feature>
<evidence type="ECO:0000259" key="19">
    <source>
        <dbReference type="PROSITE" id="PS50991"/>
    </source>
</evidence>
<dbReference type="SUPFAM" id="SSF52440">
    <property type="entry name" value="PreATP-grasp domain"/>
    <property type="match status" value="1"/>
</dbReference>
<dbReference type="PANTHER" id="PTHR43778:SF2">
    <property type="entry name" value="PYRUVATE CARBOXYLASE, MITOCHONDRIAL"/>
    <property type="match status" value="1"/>
</dbReference>
<gene>
    <name evidence="20" type="ORF">SAMN05421753_106213</name>
</gene>
<evidence type="ECO:0000256" key="8">
    <source>
        <dbReference type="ARBA" id="ARBA00022840"/>
    </source>
</evidence>
<dbReference type="InterPro" id="IPR011764">
    <property type="entry name" value="Biotin_carboxylation_dom"/>
</dbReference>
<dbReference type="PROSITE" id="PS50968">
    <property type="entry name" value="BIOTINYL_LIPOYL"/>
    <property type="match status" value="1"/>
</dbReference>
<evidence type="ECO:0000256" key="9">
    <source>
        <dbReference type="ARBA" id="ARBA00023267"/>
    </source>
</evidence>
<dbReference type="NCBIfam" id="NF009554">
    <property type="entry name" value="PRK12999.1"/>
    <property type="match status" value="1"/>
</dbReference>
<evidence type="ECO:0000313" key="21">
    <source>
        <dbReference type="Proteomes" id="UP000199518"/>
    </source>
</evidence>
<evidence type="ECO:0000259" key="16">
    <source>
        <dbReference type="PROSITE" id="PS50968"/>
    </source>
</evidence>
<dbReference type="Gene3D" id="3.20.20.70">
    <property type="entry name" value="Aldolase class I"/>
    <property type="match status" value="1"/>
</dbReference>
<feature type="binding site" evidence="13">
    <location>
        <position position="238"/>
    </location>
    <ligand>
        <name>ATP</name>
        <dbReference type="ChEBI" id="CHEBI:30616"/>
    </ligand>
</feature>
<dbReference type="Pfam" id="PF02786">
    <property type="entry name" value="CPSase_L_D2"/>
    <property type="match status" value="1"/>
</dbReference>